<dbReference type="SUPFAM" id="SSF143430">
    <property type="entry name" value="TTP0101/SSO1404-like"/>
    <property type="match status" value="1"/>
</dbReference>
<comment type="caution">
    <text evidence="2">The sequence shown here is derived from an EMBL/GenBank/DDBJ whole genome shotgun (WGS) entry which is preliminary data.</text>
</comment>
<proteinExistence type="predicted"/>
<gene>
    <name evidence="2" type="ORF">A3G45_00755</name>
</gene>
<dbReference type="EMBL" id="MHPE01000023">
    <property type="protein sequence ID" value="OGZ76872.1"/>
    <property type="molecule type" value="Genomic_DNA"/>
</dbReference>
<dbReference type="AlphaFoldDB" id="A0A1G2IQF9"/>
<dbReference type="Proteomes" id="UP000178632">
    <property type="component" value="Unassembled WGS sequence"/>
</dbReference>
<protein>
    <recommendedName>
        <fullName evidence="1">Transcriptional repressor PaaX-like central Cas2-like domain-containing protein</fullName>
    </recommendedName>
</protein>
<evidence type="ECO:0000259" key="1">
    <source>
        <dbReference type="Pfam" id="PF20803"/>
    </source>
</evidence>
<sequence length="180" mass="21770">MKPLSEKILLLLLSGIVLSVCYTPRQYWKTIKIAGREWKKINQEEAKEEIRRIYRSKLVKKETNKDGSITLVLTDKGKLRALTYRFEEMRIDRKDWDGKWRILTFDVPEKVRWGRDALRDKIKKLGFYELQKSVFVFPYDCKNEIDFIIEFFNIRQYVRFGILESIDNEKHLKEIFKIKL</sequence>
<accession>A0A1G2IQF9</accession>
<dbReference type="Gene3D" id="3.30.70.2650">
    <property type="match status" value="1"/>
</dbReference>
<reference evidence="2 3" key="1">
    <citation type="journal article" date="2016" name="Nat. Commun.">
        <title>Thousands of microbial genomes shed light on interconnected biogeochemical processes in an aquifer system.</title>
        <authorList>
            <person name="Anantharaman K."/>
            <person name="Brown C.T."/>
            <person name="Hug L.A."/>
            <person name="Sharon I."/>
            <person name="Castelle C.J."/>
            <person name="Probst A.J."/>
            <person name="Thomas B.C."/>
            <person name="Singh A."/>
            <person name="Wilkins M.J."/>
            <person name="Karaoz U."/>
            <person name="Brodie E.L."/>
            <person name="Williams K.H."/>
            <person name="Hubbard S.S."/>
            <person name="Banfield J.F."/>
        </authorList>
    </citation>
    <scope>NUCLEOTIDE SEQUENCE [LARGE SCALE GENOMIC DNA]</scope>
</reference>
<name>A0A1G2IQF9_9BACT</name>
<dbReference type="InterPro" id="IPR048846">
    <property type="entry name" value="PaaX-like_central"/>
</dbReference>
<evidence type="ECO:0000313" key="3">
    <source>
        <dbReference type="Proteomes" id="UP000178632"/>
    </source>
</evidence>
<feature type="domain" description="Transcriptional repressor PaaX-like central Cas2-like" evidence="1">
    <location>
        <begin position="94"/>
        <end position="165"/>
    </location>
</feature>
<organism evidence="2 3">
    <name type="scientific">Candidatus Staskawiczbacteria bacterium RIFCSPLOWO2_12_FULL_37_15</name>
    <dbReference type="NCBI Taxonomy" id="1802218"/>
    <lineage>
        <taxon>Bacteria</taxon>
        <taxon>Candidatus Staskawicziibacteriota</taxon>
    </lineage>
</organism>
<dbReference type="Pfam" id="PF20803">
    <property type="entry name" value="PaaX_M"/>
    <property type="match status" value="1"/>
</dbReference>
<evidence type="ECO:0000313" key="2">
    <source>
        <dbReference type="EMBL" id="OGZ76872.1"/>
    </source>
</evidence>